<organism evidence="2 3">
    <name type="scientific">Hypsizygus marmoreus</name>
    <name type="common">White beech mushroom</name>
    <name type="synonym">Agaricus marmoreus</name>
    <dbReference type="NCBI Taxonomy" id="39966"/>
    <lineage>
        <taxon>Eukaryota</taxon>
        <taxon>Fungi</taxon>
        <taxon>Dikarya</taxon>
        <taxon>Basidiomycota</taxon>
        <taxon>Agaricomycotina</taxon>
        <taxon>Agaricomycetes</taxon>
        <taxon>Agaricomycetidae</taxon>
        <taxon>Agaricales</taxon>
        <taxon>Tricholomatineae</taxon>
        <taxon>Lyophyllaceae</taxon>
        <taxon>Hypsizygus</taxon>
    </lineage>
</organism>
<gene>
    <name evidence="2" type="ORF">Hypma_013701</name>
</gene>
<proteinExistence type="predicted"/>
<keyword evidence="3" id="KW-1185">Reference proteome</keyword>
<accession>A0A369JF79</accession>
<sequence length="362" mass="40493">MRTRNHLYSLRPAVLGFILGTLASAKTRQYYGTFKASIGPQRNLERPTRLRHLLPLRHAERLVADRASFRSWFSKWAALFARPPAQNHNGISPPALVRPLPEEEAREGPFDTNGDTSFYDPQHSILLEQESPEFPDTVTDLVQPEREAGLSTPSPILEDLSGPGSFTSEDADGDINEAKQAPRPSQRELAPDNADGPTISCVKYISTNLWSAMVTLSGNNHKLAELLGRLQTIMQESIDDNKPIHLVIKLVAGEEIELAQRLVIMHHILNYTGSRIHDLVLEVPNFAHPNVSNPRSIPSILPANMNFPMLETLSWFGRIQDDLISQSFRFGNLTTLSLHCAIAVDDCGELLFICRHQLQKFT</sequence>
<dbReference type="InParanoid" id="A0A369JF79"/>
<dbReference type="Proteomes" id="UP000076154">
    <property type="component" value="Unassembled WGS sequence"/>
</dbReference>
<name>A0A369JF79_HYPMA</name>
<evidence type="ECO:0000313" key="3">
    <source>
        <dbReference type="Proteomes" id="UP000076154"/>
    </source>
</evidence>
<protein>
    <submittedName>
        <fullName evidence="2">Uncharacterized protein</fullName>
    </submittedName>
</protein>
<evidence type="ECO:0000256" key="1">
    <source>
        <dbReference type="SAM" id="MobiDB-lite"/>
    </source>
</evidence>
<evidence type="ECO:0000313" key="2">
    <source>
        <dbReference type="EMBL" id="RDB19257.1"/>
    </source>
</evidence>
<feature type="region of interest" description="Disordered" evidence="1">
    <location>
        <begin position="147"/>
        <end position="194"/>
    </location>
</feature>
<dbReference type="EMBL" id="LUEZ02000080">
    <property type="protein sequence ID" value="RDB19257.1"/>
    <property type="molecule type" value="Genomic_DNA"/>
</dbReference>
<reference evidence="2" key="1">
    <citation type="submission" date="2018-04" db="EMBL/GenBank/DDBJ databases">
        <title>Whole genome sequencing of Hypsizygus marmoreus.</title>
        <authorList>
            <person name="Choi I.-G."/>
            <person name="Min B."/>
            <person name="Kim J.-G."/>
            <person name="Kim S."/>
            <person name="Oh Y.-L."/>
            <person name="Kong W.-S."/>
            <person name="Park H."/>
            <person name="Jeong J."/>
            <person name="Song E.-S."/>
        </authorList>
    </citation>
    <scope>NUCLEOTIDE SEQUENCE [LARGE SCALE GENOMIC DNA]</scope>
    <source>
        <strain evidence="2">51987-8</strain>
    </source>
</reference>
<dbReference type="AlphaFoldDB" id="A0A369JF79"/>
<comment type="caution">
    <text evidence="2">The sequence shown here is derived from an EMBL/GenBank/DDBJ whole genome shotgun (WGS) entry which is preliminary data.</text>
</comment>